<reference evidence="5 8" key="2">
    <citation type="submission" date="2016-11" db="EMBL/GenBank/DDBJ databases">
        <title>Genomic analysis of Caldithrix abyssi and proposal of a novel bacterial phylum Caldithrichaeota.</title>
        <authorList>
            <person name="Kublanov I."/>
            <person name="Sigalova O."/>
            <person name="Gavrilov S."/>
            <person name="Lebedinsky A."/>
            <person name="Ivanova N."/>
            <person name="Daum C."/>
            <person name="Reddy T."/>
            <person name="Klenk H.P."/>
            <person name="Goker M."/>
            <person name="Reva O."/>
            <person name="Miroshnichenko M."/>
            <person name="Kyprides N."/>
            <person name="Woyke T."/>
            <person name="Gelfand M."/>
        </authorList>
    </citation>
    <scope>NUCLEOTIDE SEQUENCE [LARGE SCALE GENOMIC DNA]</scope>
    <source>
        <strain evidence="5 8">LF13</strain>
    </source>
</reference>
<accession>H1XS07</accession>
<comment type="similarity">
    <text evidence="1">Belongs to the arsA ATPase family.</text>
</comment>
<dbReference type="Gene3D" id="3.40.50.300">
    <property type="entry name" value="P-loop containing nucleotide triphosphate hydrolases"/>
    <property type="match status" value="1"/>
</dbReference>
<dbReference type="Pfam" id="PF02374">
    <property type="entry name" value="ArsA_ATPase"/>
    <property type="match status" value="1"/>
</dbReference>
<dbReference type="InterPro" id="IPR025723">
    <property type="entry name" value="ArsA/GET3_ATPase-like"/>
</dbReference>
<keyword evidence="7" id="KW-1185">Reference proteome</keyword>
<evidence type="ECO:0000256" key="1">
    <source>
        <dbReference type="ARBA" id="ARBA00011040"/>
    </source>
</evidence>
<dbReference type="PANTHER" id="PTHR10803:SF3">
    <property type="entry name" value="ATPASE GET3"/>
    <property type="match status" value="1"/>
</dbReference>
<comment type="catalytic activity">
    <reaction evidence="2">
        <text>arsenite(in) + ATP + H2O = arsenite(out) + ADP + phosphate + H(+)</text>
        <dbReference type="Rhea" id="RHEA:11348"/>
        <dbReference type="ChEBI" id="CHEBI:15377"/>
        <dbReference type="ChEBI" id="CHEBI:15378"/>
        <dbReference type="ChEBI" id="CHEBI:29242"/>
        <dbReference type="ChEBI" id="CHEBI:30616"/>
        <dbReference type="ChEBI" id="CHEBI:43474"/>
        <dbReference type="ChEBI" id="CHEBI:456216"/>
        <dbReference type="EC" id="7.3.2.7"/>
    </reaction>
</comment>
<name>H1XS07_CALAY</name>
<dbReference type="InterPro" id="IPR016300">
    <property type="entry name" value="ATPase_ArsA/GET3"/>
</dbReference>
<dbReference type="STRING" id="880073.Cabys_1751"/>
<evidence type="ECO:0000256" key="2">
    <source>
        <dbReference type="ARBA" id="ARBA00052296"/>
    </source>
</evidence>
<dbReference type="eggNOG" id="COG0003">
    <property type="taxonomic scope" value="Bacteria"/>
</dbReference>
<dbReference type="GO" id="GO:0015446">
    <property type="term" value="F:ATPase-coupled arsenite transmembrane transporter activity"/>
    <property type="evidence" value="ECO:0007669"/>
    <property type="project" value="UniProtKB-EC"/>
</dbReference>
<dbReference type="OrthoDB" id="9780677at2"/>
<dbReference type="Proteomes" id="UP000004671">
    <property type="component" value="Chromosome"/>
</dbReference>
<dbReference type="GO" id="GO:0016887">
    <property type="term" value="F:ATP hydrolysis activity"/>
    <property type="evidence" value="ECO:0007669"/>
    <property type="project" value="InterPro"/>
</dbReference>
<dbReference type="EMBL" id="CP018099">
    <property type="protein sequence ID" value="APF18500.1"/>
    <property type="molecule type" value="Genomic_DNA"/>
</dbReference>
<dbReference type="EC" id="7.3.2.7" evidence="3"/>
<keyword evidence="5" id="KW-0547">Nucleotide-binding</keyword>
<evidence type="ECO:0000256" key="3">
    <source>
        <dbReference type="ARBA" id="ARBA00066752"/>
    </source>
</evidence>
<gene>
    <name evidence="5" type="ORF">Cabys_1751</name>
    <name evidence="6" type="ORF">Calab_2893</name>
</gene>
<evidence type="ECO:0000313" key="5">
    <source>
        <dbReference type="EMBL" id="APF18500.1"/>
    </source>
</evidence>
<dbReference type="InParanoid" id="H1XS07"/>
<keyword evidence="5" id="KW-0067">ATP-binding</keyword>
<proteinExistence type="inferred from homology"/>
<feature type="domain" description="ArsA/GET3 Anion-transporting ATPase-like" evidence="4">
    <location>
        <begin position="4"/>
        <end position="249"/>
    </location>
</feature>
<sequence length="290" mass="33077">MMHYFILGKGGVGKSTVALLKALAFNAQGKTVRLVSLDQAHNLSDILGPDADKIPKDLIIDEPDIDRFIKEYVSQSEALLKKNYRYLTALNLEHHFNILKYAPGMEEYGLLLAYQRYLKRAREDVLLFDMPPTALALKFFSLPFVSIIWLKQLRELRRQILEKKQIISGVKFGKKEVETDSIKKNLEEQLEQYREITQQFQNGETCRIAVVANADSVSIAESARIIRHLEELSISVSEFFLNKSTEEGLKQLQLPVKEKIRLILIQPSTKTLVGMSALSEFMKTCSQSLV</sequence>
<dbReference type="RefSeq" id="WP_006929859.1">
    <property type="nucleotide sequence ID" value="NZ_CM001402.1"/>
</dbReference>
<organism evidence="6 7">
    <name type="scientific">Caldithrix abyssi DSM 13497</name>
    <dbReference type="NCBI Taxonomy" id="880073"/>
    <lineage>
        <taxon>Bacteria</taxon>
        <taxon>Pseudomonadati</taxon>
        <taxon>Calditrichota</taxon>
        <taxon>Calditrichia</taxon>
        <taxon>Calditrichales</taxon>
        <taxon>Calditrichaceae</taxon>
        <taxon>Caldithrix</taxon>
    </lineage>
</organism>
<dbReference type="PANTHER" id="PTHR10803">
    <property type="entry name" value="ARSENICAL PUMP-DRIVING ATPASE ARSENITE-TRANSLOCATING ATPASE"/>
    <property type="match status" value="1"/>
</dbReference>
<dbReference type="GO" id="GO:0005524">
    <property type="term" value="F:ATP binding"/>
    <property type="evidence" value="ECO:0007669"/>
    <property type="project" value="UniProtKB-KW"/>
</dbReference>
<evidence type="ECO:0000259" key="4">
    <source>
        <dbReference type="Pfam" id="PF02374"/>
    </source>
</evidence>
<protein>
    <recommendedName>
        <fullName evidence="3">arsenite-transporting ATPase</fullName>
        <ecNumber evidence="3">7.3.2.7</ecNumber>
    </recommendedName>
</protein>
<dbReference type="InterPro" id="IPR027417">
    <property type="entry name" value="P-loop_NTPase"/>
</dbReference>
<dbReference type="AlphaFoldDB" id="H1XS07"/>
<reference evidence="6 7" key="1">
    <citation type="submission" date="2011-09" db="EMBL/GenBank/DDBJ databases">
        <title>The permanent draft genome of Caldithrix abyssi DSM 13497.</title>
        <authorList>
            <consortium name="US DOE Joint Genome Institute (JGI-PGF)"/>
            <person name="Lucas S."/>
            <person name="Han J."/>
            <person name="Lapidus A."/>
            <person name="Bruce D."/>
            <person name="Goodwin L."/>
            <person name="Pitluck S."/>
            <person name="Peters L."/>
            <person name="Kyrpides N."/>
            <person name="Mavromatis K."/>
            <person name="Ivanova N."/>
            <person name="Mikhailova N."/>
            <person name="Chertkov O."/>
            <person name="Detter J.C."/>
            <person name="Tapia R."/>
            <person name="Han C."/>
            <person name="Land M."/>
            <person name="Hauser L."/>
            <person name="Markowitz V."/>
            <person name="Cheng J.-F."/>
            <person name="Hugenholtz P."/>
            <person name="Woyke T."/>
            <person name="Wu D."/>
            <person name="Spring S."/>
            <person name="Brambilla E."/>
            <person name="Klenk H.-P."/>
            <person name="Eisen J.A."/>
        </authorList>
    </citation>
    <scope>NUCLEOTIDE SEQUENCE [LARGE SCALE GENOMIC DNA]</scope>
    <source>
        <strain evidence="6 7">DSM 13497</strain>
    </source>
</reference>
<dbReference type="PaxDb" id="880073-Calab_2893"/>
<dbReference type="EMBL" id="CM001402">
    <property type="protein sequence ID" value="EHO42500.1"/>
    <property type="molecule type" value="Genomic_DNA"/>
</dbReference>
<dbReference type="SUPFAM" id="SSF52540">
    <property type="entry name" value="P-loop containing nucleoside triphosphate hydrolases"/>
    <property type="match status" value="1"/>
</dbReference>
<dbReference type="Proteomes" id="UP000183868">
    <property type="component" value="Chromosome"/>
</dbReference>
<evidence type="ECO:0000313" key="6">
    <source>
        <dbReference type="EMBL" id="EHO42500.1"/>
    </source>
</evidence>
<evidence type="ECO:0000313" key="8">
    <source>
        <dbReference type="Proteomes" id="UP000183868"/>
    </source>
</evidence>
<dbReference type="KEGG" id="caby:Cabys_1751"/>
<dbReference type="HOGENOM" id="CLU_040761_4_0_0"/>
<evidence type="ECO:0000313" key="7">
    <source>
        <dbReference type="Proteomes" id="UP000004671"/>
    </source>
</evidence>